<keyword evidence="1" id="KW-0285">Flavoprotein</keyword>
<evidence type="ECO:0000313" key="6">
    <source>
        <dbReference type="Proteomes" id="UP000248714"/>
    </source>
</evidence>
<feature type="domain" description="Acyl-CoA dehydrogenase C-terminal" evidence="4">
    <location>
        <begin position="128"/>
        <end position="253"/>
    </location>
</feature>
<evidence type="ECO:0000313" key="5">
    <source>
        <dbReference type="EMBL" id="RAS69721.1"/>
    </source>
</evidence>
<dbReference type="Pfam" id="PF02770">
    <property type="entry name" value="Acyl-CoA_dh_M"/>
    <property type="match status" value="1"/>
</dbReference>
<dbReference type="InterPro" id="IPR013107">
    <property type="entry name" value="Acyl-CoA_DH_C"/>
</dbReference>
<dbReference type="InterPro" id="IPR046373">
    <property type="entry name" value="Acyl-CoA_Oxase/DH_mid-dom_sf"/>
</dbReference>
<reference evidence="5 6" key="1">
    <citation type="submission" date="2018-06" db="EMBL/GenBank/DDBJ databases">
        <title>Genomic Encyclopedia of Type Strains, Phase IV (KMG-IV): sequencing the most valuable type-strain genomes for metagenomic binning, comparative biology and taxonomic classification.</title>
        <authorList>
            <person name="Goeker M."/>
        </authorList>
    </citation>
    <scope>NUCLEOTIDE SEQUENCE [LARGE SCALE GENOMIC DNA]</scope>
    <source>
        <strain evidence="5 6">DSM 45479</strain>
    </source>
</reference>
<name>A0ABX9EHR4_9PSEU</name>
<comment type="caution">
    <text evidence="5">The sequence shown here is derived from an EMBL/GenBank/DDBJ whole genome shotgun (WGS) entry which is preliminary data.</text>
</comment>
<dbReference type="RefSeq" id="WP_112225013.1">
    <property type="nucleotide sequence ID" value="NZ_QLTT01000001.1"/>
</dbReference>
<keyword evidence="2" id="KW-0560">Oxidoreductase</keyword>
<dbReference type="Proteomes" id="UP000248714">
    <property type="component" value="Unassembled WGS sequence"/>
</dbReference>
<evidence type="ECO:0000259" key="4">
    <source>
        <dbReference type="Pfam" id="PF08028"/>
    </source>
</evidence>
<gene>
    <name evidence="5" type="ORF">C8D87_10120</name>
</gene>
<dbReference type="InterPro" id="IPR036250">
    <property type="entry name" value="AcylCo_DH-like_C"/>
</dbReference>
<dbReference type="Gene3D" id="2.40.110.10">
    <property type="entry name" value="Butyryl-CoA Dehydrogenase, subunit A, domain 2"/>
    <property type="match status" value="1"/>
</dbReference>
<dbReference type="SUPFAM" id="SSF47203">
    <property type="entry name" value="Acyl-CoA dehydrogenase C-terminal domain-like"/>
    <property type="match status" value="1"/>
</dbReference>
<dbReference type="PANTHER" id="PTHR48083">
    <property type="entry name" value="MEDIUM-CHAIN SPECIFIC ACYL-COA DEHYDROGENASE, MITOCHONDRIAL-RELATED"/>
    <property type="match status" value="1"/>
</dbReference>
<proteinExistence type="predicted"/>
<evidence type="ECO:0000256" key="2">
    <source>
        <dbReference type="ARBA" id="ARBA00023002"/>
    </source>
</evidence>
<evidence type="ECO:0000256" key="1">
    <source>
        <dbReference type="ARBA" id="ARBA00022630"/>
    </source>
</evidence>
<accession>A0ABX9EHR4</accession>
<feature type="domain" description="Acyl-CoA oxidase/dehydrogenase middle" evidence="3">
    <location>
        <begin position="11"/>
        <end position="96"/>
    </location>
</feature>
<keyword evidence="6" id="KW-1185">Reference proteome</keyword>
<dbReference type="InterPro" id="IPR050741">
    <property type="entry name" value="Acyl-CoA_dehydrogenase"/>
</dbReference>
<protein>
    <submittedName>
        <fullName evidence="5">Acyl-CoA dehydrogenase-like protein</fullName>
    </submittedName>
</protein>
<dbReference type="Pfam" id="PF08028">
    <property type="entry name" value="Acyl-CoA_dh_2"/>
    <property type="match status" value="1"/>
</dbReference>
<sequence>MIVCSSVAEPGAKPWELATTAKRTPDGWSINGRKVLASISPAATHFYSRVKGETEDGPVQASAMIPLSAPGVEVRDNWNGLGLRGSGSGEVLFNDVVVPAGAVIPRGPWGAPLAPGYDGRAANTAPTVAVYLGIAEAARDAALAAVTSASGRTRVSSAGAKSLVAELELRIAAARGALHTALAVLDEHITDAKPRSMNVGLGRTLLKECVTAGMIVERSGVEAVDLAMQLCGGRSYGNGHPLGRMYRDIRAAAFMRPWAPAEEWVDFVAEATLDGDA</sequence>
<dbReference type="Gene3D" id="1.20.140.10">
    <property type="entry name" value="Butyryl-CoA Dehydrogenase, subunit A, domain 3"/>
    <property type="match status" value="1"/>
</dbReference>
<dbReference type="PANTHER" id="PTHR48083:SF2">
    <property type="entry name" value="MEDIUM-CHAIN SPECIFIC ACYL-COA DEHYDROGENASE, MITOCHONDRIAL"/>
    <property type="match status" value="1"/>
</dbReference>
<evidence type="ECO:0000259" key="3">
    <source>
        <dbReference type="Pfam" id="PF02770"/>
    </source>
</evidence>
<dbReference type="EMBL" id="QLTT01000001">
    <property type="protein sequence ID" value="RAS69721.1"/>
    <property type="molecule type" value="Genomic_DNA"/>
</dbReference>
<dbReference type="InterPro" id="IPR006091">
    <property type="entry name" value="Acyl-CoA_Oxase/DH_mid-dom"/>
</dbReference>
<dbReference type="SUPFAM" id="SSF56645">
    <property type="entry name" value="Acyl-CoA dehydrogenase NM domain-like"/>
    <property type="match status" value="1"/>
</dbReference>
<organism evidence="5 6">
    <name type="scientific">Lentzea atacamensis</name>
    <dbReference type="NCBI Taxonomy" id="531938"/>
    <lineage>
        <taxon>Bacteria</taxon>
        <taxon>Bacillati</taxon>
        <taxon>Actinomycetota</taxon>
        <taxon>Actinomycetes</taxon>
        <taxon>Pseudonocardiales</taxon>
        <taxon>Pseudonocardiaceae</taxon>
        <taxon>Lentzea</taxon>
    </lineage>
</organism>
<dbReference type="InterPro" id="IPR009100">
    <property type="entry name" value="AcylCoA_DH/oxidase_NM_dom_sf"/>
</dbReference>